<evidence type="ECO:0000313" key="3">
    <source>
        <dbReference type="Proteomes" id="UP001058626"/>
    </source>
</evidence>
<feature type="transmembrane region" description="Helical" evidence="1">
    <location>
        <begin position="53"/>
        <end position="78"/>
    </location>
</feature>
<accession>A0A9N7LTQ7</accession>
<organism evidence="2 3">
    <name type="scientific">Mycobacterium pseudoshottsii</name>
    <dbReference type="NCBI Taxonomy" id="265949"/>
    <lineage>
        <taxon>Bacteria</taxon>
        <taxon>Bacillati</taxon>
        <taxon>Actinomycetota</taxon>
        <taxon>Actinomycetes</taxon>
        <taxon>Mycobacteriales</taxon>
        <taxon>Mycobacteriaceae</taxon>
        <taxon>Mycobacterium</taxon>
        <taxon>Mycobacterium ulcerans group</taxon>
    </lineage>
</organism>
<dbReference type="AlphaFoldDB" id="A0A9N7LTQ7"/>
<keyword evidence="1" id="KW-0472">Membrane</keyword>
<gene>
    <name evidence="2" type="ORF">NJB1907Z4_C26680</name>
</gene>
<evidence type="ECO:0000256" key="1">
    <source>
        <dbReference type="SAM" id="Phobius"/>
    </source>
</evidence>
<keyword evidence="1" id="KW-1133">Transmembrane helix</keyword>
<keyword evidence="3" id="KW-1185">Reference proteome</keyword>
<protein>
    <submittedName>
        <fullName evidence="2">Uncharacterized protein</fullName>
    </submittedName>
</protein>
<dbReference type="Proteomes" id="UP001058626">
    <property type="component" value="Chromosome"/>
</dbReference>
<sequence length="98" mass="9800">MVPAGRAVTRVWVVLVEPAVAARSWVTTASPGRARPLAATAVTVGMGPMPAPWVPAVVLVGLVVMVAGTATVVLVVLVETVVPGVLVATVAVVLTVPS</sequence>
<keyword evidence="1" id="KW-0812">Transmembrane</keyword>
<proteinExistence type="predicted"/>
<dbReference type="EMBL" id="AP026367">
    <property type="protein sequence ID" value="BDN82453.1"/>
    <property type="molecule type" value="Genomic_DNA"/>
</dbReference>
<name>A0A9N7LTQ7_9MYCO</name>
<evidence type="ECO:0000313" key="2">
    <source>
        <dbReference type="EMBL" id="BDN82453.1"/>
    </source>
</evidence>
<reference evidence="2" key="1">
    <citation type="submission" date="2022-06" db="EMBL/GenBank/DDBJ databases">
        <title>Complete genome sequence of Mycobacterium pseudoshottsii NJB1907-Z4.</title>
        <authorList>
            <person name="Komine T."/>
            <person name="Fukano H."/>
            <person name="Wada S."/>
        </authorList>
    </citation>
    <scope>NUCLEOTIDE SEQUENCE</scope>
    <source>
        <strain evidence="2">NJB1907-Z4</strain>
    </source>
</reference>